<organism evidence="7 8">
    <name type="scientific">Corynebacterium lemuris</name>
    <dbReference type="NCBI Taxonomy" id="1859292"/>
    <lineage>
        <taxon>Bacteria</taxon>
        <taxon>Bacillati</taxon>
        <taxon>Actinomycetota</taxon>
        <taxon>Actinomycetes</taxon>
        <taxon>Mycobacteriales</taxon>
        <taxon>Corynebacteriaceae</taxon>
        <taxon>Corynebacterium</taxon>
    </lineage>
</organism>
<keyword evidence="3 5" id="KW-1133">Transmembrane helix</keyword>
<evidence type="ECO:0000256" key="4">
    <source>
        <dbReference type="ARBA" id="ARBA00023136"/>
    </source>
</evidence>
<evidence type="ECO:0000313" key="7">
    <source>
        <dbReference type="EMBL" id="MCS5480831.1"/>
    </source>
</evidence>
<dbReference type="Pfam" id="PF05154">
    <property type="entry name" value="TM2"/>
    <property type="match status" value="1"/>
</dbReference>
<gene>
    <name evidence="7" type="ORF">NYP18_14395</name>
</gene>
<name>A0ABT2G009_9CORY</name>
<reference evidence="7 8" key="1">
    <citation type="submission" date="2022-08" db="EMBL/GenBank/DDBJ databases">
        <title>YIM 101645 draft genome.</title>
        <authorList>
            <person name="Chen X."/>
        </authorList>
    </citation>
    <scope>NUCLEOTIDE SEQUENCE [LARGE SCALE GENOMIC DNA]</scope>
    <source>
        <strain evidence="7 8">YIM 101645</strain>
    </source>
</reference>
<dbReference type="RefSeq" id="WP_259428891.1">
    <property type="nucleotide sequence ID" value="NZ_JANWTC010000020.1"/>
</dbReference>
<keyword evidence="4 5" id="KW-0472">Membrane</keyword>
<dbReference type="Proteomes" id="UP001205965">
    <property type="component" value="Unassembled WGS sequence"/>
</dbReference>
<evidence type="ECO:0000256" key="2">
    <source>
        <dbReference type="ARBA" id="ARBA00022692"/>
    </source>
</evidence>
<dbReference type="EMBL" id="JANWTC010000020">
    <property type="protein sequence ID" value="MCS5480831.1"/>
    <property type="molecule type" value="Genomic_DNA"/>
</dbReference>
<comment type="subcellular location">
    <subcellularLocation>
        <location evidence="1">Membrane</location>
        <topology evidence="1">Multi-pass membrane protein</topology>
    </subcellularLocation>
</comment>
<protein>
    <submittedName>
        <fullName evidence="7">TM2 domain-containing protein</fullName>
    </submittedName>
</protein>
<evidence type="ECO:0000259" key="6">
    <source>
        <dbReference type="Pfam" id="PF05154"/>
    </source>
</evidence>
<comment type="caution">
    <text evidence="7">The sequence shown here is derived from an EMBL/GenBank/DDBJ whole genome shotgun (WGS) entry which is preliminary data.</text>
</comment>
<evidence type="ECO:0000256" key="5">
    <source>
        <dbReference type="SAM" id="Phobius"/>
    </source>
</evidence>
<proteinExistence type="predicted"/>
<keyword evidence="8" id="KW-1185">Reference proteome</keyword>
<feature type="transmembrane region" description="Helical" evidence="5">
    <location>
        <begin position="61"/>
        <end position="81"/>
    </location>
</feature>
<accession>A0ABT2G009</accession>
<sequence>MSHPFDQSGQQHYDRDGLPVDAPAQPQAFQQPFQQQYPVQPHAAQMPMYAMGQPQVHPKSWLVAVLLAFFFGTLGVHNFYLGNTSRGVAQLVLTVLGWATAIILIGFFFLAVVGVWAFVEFVLILLRSGSMATDSNGVPLR</sequence>
<keyword evidence="2 5" id="KW-0812">Transmembrane</keyword>
<feature type="domain" description="TM2" evidence="6">
    <location>
        <begin position="58"/>
        <end position="108"/>
    </location>
</feature>
<feature type="transmembrane region" description="Helical" evidence="5">
    <location>
        <begin position="101"/>
        <end position="126"/>
    </location>
</feature>
<evidence type="ECO:0000313" key="8">
    <source>
        <dbReference type="Proteomes" id="UP001205965"/>
    </source>
</evidence>
<evidence type="ECO:0000256" key="3">
    <source>
        <dbReference type="ARBA" id="ARBA00022989"/>
    </source>
</evidence>
<evidence type="ECO:0000256" key="1">
    <source>
        <dbReference type="ARBA" id="ARBA00004141"/>
    </source>
</evidence>
<dbReference type="InterPro" id="IPR007829">
    <property type="entry name" value="TM2"/>
</dbReference>